<keyword evidence="1" id="KW-0812">Transmembrane</keyword>
<name>A0A1G4EDN9_PLAVI</name>
<dbReference type="InterPro" id="IPR008780">
    <property type="entry name" value="Plasmodium_Vir"/>
</dbReference>
<evidence type="ECO:0000313" key="2">
    <source>
        <dbReference type="EMBL" id="SCA60342.1"/>
    </source>
</evidence>
<evidence type="ECO:0000313" key="3">
    <source>
        <dbReference type="Proteomes" id="UP000305196"/>
    </source>
</evidence>
<sequence>MTRDQRKKEEDYDFFEKINRYIRDGKPIEDNIQFDKLSTDCNSFSEIWGKKIGNSEMAKNMCNIFINMYKELKKGKNNYTLDSEYNNDFAFLNYWVNWKIHEGGINESNPVTDFYNHIGSHAPSELILEFTNNLIYDINKDYLNKMNTLYNLYDNYSKLNAIDYAKTDQVKQQLLTLSTASCTHYNKAKYICNEDNRKNNLKFCDKLEAFESKYKDLYQIVDTKPSEISNNFIKLAECPNTKIIASSVIGSIVGLIPLFGVLYKFTPMGQVLRSKMGIINNDINNTEEDMTNISLMEQEKEPLKFQKGIYNIKYQSL</sequence>
<dbReference type="EMBL" id="FLYI01000155">
    <property type="protein sequence ID" value="SCA60342.1"/>
    <property type="molecule type" value="Genomic_DNA"/>
</dbReference>
<proteinExistence type="predicted"/>
<feature type="transmembrane region" description="Helical" evidence="1">
    <location>
        <begin position="243"/>
        <end position="266"/>
    </location>
</feature>
<dbReference type="Proteomes" id="UP000305196">
    <property type="component" value="Unassembled WGS sequence"/>
</dbReference>
<accession>A0A1G4EDN9</accession>
<dbReference type="VEuPathDB" id="PlasmoDB:PVX_056690"/>
<keyword evidence="1" id="KW-1133">Transmembrane helix</keyword>
<evidence type="ECO:0000256" key="1">
    <source>
        <dbReference type="SAM" id="Phobius"/>
    </source>
</evidence>
<keyword evidence="1" id="KW-0472">Membrane</keyword>
<dbReference type="VEuPathDB" id="PlasmoDB:PVW1_140082100"/>
<dbReference type="Pfam" id="PF05795">
    <property type="entry name" value="Plasmodium_Vir"/>
    <property type="match status" value="1"/>
</dbReference>
<protein>
    <submittedName>
        <fullName evidence="2">Vir protein, putative</fullName>
    </submittedName>
</protein>
<dbReference type="AlphaFoldDB" id="A0A1G4EDN9"/>
<reference evidence="2 3" key="1">
    <citation type="submission" date="2016-07" db="EMBL/GenBank/DDBJ databases">
        <authorList>
            <consortium name="Pathogen Informatics"/>
        </authorList>
    </citation>
    <scope>NUCLEOTIDE SEQUENCE [LARGE SCALE GENOMIC DNA]</scope>
</reference>
<dbReference type="VEuPathDB" id="PlasmoDB:PVPAM_000025700"/>
<organism evidence="2 3">
    <name type="scientific">Plasmodium vivax</name>
    <name type="common">malaria parasite P. vivax</name>
    <dbReference type="NCBI Taxonomy" id="5855"/>
    <lineage>
        <taxon>Eukaryota</taxon>
        <taxon>Sar</taxon>
        <taxon>Alveolata</taxon>
        <taxon>Apicomplexa</taxon>
        <taxon>Aconoidasida</taxon>
        <taxon>Haemosporida</taxon>
        <taxon>Plasmodiidae</taxon>
        <taxon>Plasmodium</taxon>
        <taxon>Plasmodium (Plasmodium)</taxon>
    </lineage>
</organism>
<gene>
    <name evidence="2" type="ORF">PVC01_000059900</name>
</gene>
<dbReference type="VEuPathDB" id="PlasmoDB:PVP01_0736000"/>